<sequence length="44" mass="4485">MAGQAAPDAVGQVIVDINGVLVIAHSGKEDAAATWKKTRSGTIH</sequence>
<evidence type="ECO:0000313" key="1">
    <source>
        <dbReference type="EMBL" id="EST36704.1"/>
    </source>
</evidence>
<comment type="caution">
    <text evidence="1">The sequence shown here is derived from an EMBL/GenBank/DDBJ whole genome shotgun (WGS) entry which is preliminary data.</text>
</comment>
<organism evidence="1 2">
    <name type="scientific">Streptomyces roseochromogenus subsp. oscitans DS 12.976</name>
    <dbReference type="NCBI Taxonomy" id="1352936"/>
    <lineage>
        <taxon>Bacteria</taxon>
        <taxon>Bacillati</taxon>
        <taxon>Actinomycetota</taxon>
        <taxon>Actinomycetes</taxon>
        <taxon>Kitasatosporales</taxon>
        <taxon>Streptomycetaceae</taxon>
        <taxon>Streptomyces</taxon>
    </lineage>
</organism>
<reference evidence="1 2" key="1">
    <citation type="journal article" date="2014" name="Genome Announc.">
        <title>Draft Genome Sequence of Streptomyces roseochromogenes subsp. oscitans DS 12.976, Producer of the Aminocoumarin Antibiotic Clorobiocin.</title>
        <authorList>
            <person name="Ruckert C."/>
            <person name="Kalinowski J."/>
            <person name="Heide L."/>
            <person name="Apel A.K."/>
        </authorList>
    </citation>
    <scope>NUCLEOTIDE SEQUENCE [LARGE SCALE GENOMIC DNA]</scope>
    <source>
        <strain evidence="1 2">DS 12.976</strain>
    </source>
</reference>
<evidence type="ECO:0000313" key="2">
    <source>
        <dbReference type="Proteomes" id="UP000017984"/>
    </source>
</evidence>
<name>V6L671_STRRC</name>
<accession>V6L671</accession>
<gene>
    <name evidence="1" type="ORF">M878_01000</name>
</gene>
<dbReference type="HOGENOM" id="CLU_3222801_0_0_11"/>
<keyword evidence="2" id="KW-1185">Reference proteome</keyword>
<protein>
    <submittedName>
        <fullName evidence="1">Uncharacterized protein</fullName>
    </submittedName>
</protein>
<dbReference type="AlphaFoldDB" id="V6L671"/>
<dbReference type="Proteomes" id="UP000017984">
    <property type="component" value="Chromosome"/>
</dbReference>
<proteinExistence type="predicted"/>
<dbReference type="EMBL" id="AWQX01000006">
    <property type="protein sequence ID" value="EST36704.1"/>
    <property type="molecule type" value="Genomic_DNA"/>
</dbReference>